<reference evidence="8 9" key="1">
    <citation type="submission" date="2020-08" db="EMBL/GenBank/DDBJ databases">
        <title>Genomic Encyclopedia of Type Strains, Phase IV (KMG-IV): sequencing the most valuable type-strain genomes for metagenomic binning, comparative biology and taxonomic classification.</title>
        <authorList>
            <person name="Goeker M."/>
        </authorList>
    </citation>
    <scope>NUCLEOTIDE SEQUENCE [LARGE SCALE GENOMIC DNA]</scope>
    <source>
        <strain evidence="8 9">DSM 24194</strain>
    </source>
</reference>
<dbReference type="SUPFAM" id="SSF116842">
    <property type="entry name" value="XseB-like"/>
    <property type="match status" value="1"/>
</dbReference>
<evidence type="ECO:0000256" key="2">
    <source>
        <dbReference type="ARBA" id="ARBA00022490"/>
    </source>
</evidence>
<protein>
    <recommendedName>
        <fullName evidence="6">Exodeoxyribonuclease 7 small subunit</fullName>
        <ecNumber evidence="6">3.1.11.6</ecNumber>
    </recommendedName>
    <alternativeName>
        <fullName evidence="6">Exodeoxyribonuclease VII small subunit</fullName>
        <shortName evidence="6">Exonuclease VII small subunit</shortName>
    </alternativeName>
</protein>
<dbReference type="PANTHER" id="PTHR34137:SF1">
    <property type="entry name" value="EXODEOXYRIBONUCLEASE 7 SMALL SUBUNIT"/>
    <property type="match status" value="1"/>
</dbReference>
<keyword evidence="2 6" id="KW-0963">Cytoplasm</keyword>
<dbReference type="AlphaFoldDB" id="A0A839YZW9"/>
<sequence>MNEQPVEQMDFETALAELETIVRTLEQGDEPLDRSIALYQRAETLKKHCETRLKSARERIEKITLDADGNPAGAEPFDAG</sequence>
<dbReference type="PANTHER" id="PTHR34137">
    <property type="entry name" value="EXODEOXYRIBONUCLEASE 7 SMALL SUBUNIT"/>
    <property type="match status" value="1"/>
</dbReference>
<keyword evidence="7" id="KW-0175">Coiled coil</keyword>
<dbReference type="Proteomes" id="UP000578569">
    <property type="component" value="Unassembled WGS sequence"/>
</dbReference>
<keyword evidence="3 6" id="KW-0540">Nuclease</keyword>
<dbReference type="RefSeq" id="WP_183932673.1">
    <property type="nucleotide sequence ID" value="NZ_JACICF010000001.1"/>
</dbReference>
<feature type="coiled-coil region" evidence="7">
    <location>
        <begin position="39"/>
        <end position="66"/>
    </location>
</feature>
<evidence type="ECO:0000256" key="3">
    <source>
        <dbReference type="ARBA" id="ARBA00022722"/>
    </source>
</evidence>
<dbReference type="Gene3D" id="1.10.287.1040">
    <property type="entry name" value="Exonuclease VII, small subunit"/>
    <property type="match status" value="1"/>
</dbReference>
<keyword evidence="4 6" id="KW-0378">Hydrolase</keyword>
<dbReference type="NCBIfam" id="TIGR01280">
    <property type="entry name" value="xseB"/>
    <property type="match status" value="1"/>
</dbReference>
<comment type="subcellular location">
    <subcellularLocation>
        <location evidence="6">Cytoplasm</location>
    </subcellularLocation>
</comment>
<keyword evidence="9" id="KW-1185">Reference proteome</keyword>
<evidence type="ECO:0000256" key="4">
    <source>
        <dbReference type="ARBA" id="ARBA00022801"/>
    </source>
</evidence>
<keyword evidence="5 6" id="KW-0269">Exonuclease</keyword>
<dbReference type="NCBIfam" id="NF002139">
    <property type="entry name" value="PRK00977.1-3"/>
    <property type="match status" value="1"/>
</dbReference>
<dbReference type="Pfam" id="PF02609">
    <property type="entry name" value="Exonuc_VII_S"/>
    <property type="match status" value="1"/>
</dbReference>
<name>A0A839YZW9_9SPHN</name>
<dbReference type="EMBL" id="JACICF010000001">
    <property type="protein sequence ID" value="MBB3763327.1"/>
    <property type="molecule type" value="Genomic_DNA"/>
</dbReference>
<evidence type="ECO:0000256" key="1">
    <source>
        <dbReference type="ARBA" id="ARBA00009998"/>
    </source>
</evidence>
<organism evidence="8 9">
    <name type="scientific">Sphingomicrobium lutaoense</name>
    <dbReference type="NCBI Taxonomy" id="515949"/>
    <lineage>
        <taxon>Bacteria</taxon>
        <taxon>Pseudomonadati</taxon>
        <taxon>Pseudomonadota</taxon>
        <taxon>Alphaproteobacteria</taxon>
        <taxon>Sphingomonadales</taxon>
        <taxon>Sphingomonadaceae</taxon>
        <taxon>Sphingomicrobium</taxon>
    </lineage>
</organism>
<dbReference type="InterPro" id="IPR037004">
    <property type="entry name" value="Exonuc_VII_ssu_sf"/>
</dbReference>
<comment type="similarity">
    <text evidence="1 6">Belongs to the XseB family.</text>
</comment>
<evidence type="ECO:0000256" key="6">
    <source>
        <dbReference type="HAMAP-Rule" id="MF_00337"/>
    </source>
</evidence>
<gene>
    <name evidence="6" type="primary">xseB</name>
    <name evidence="8" type="ORF">FHS50_000350</name>
</gene>
<accession>A0A839YZW9</accession>
<dbReference type="EC" id="3.1.11.6" evidence="6"/>
<dbReference type="GO" id="GO:0008855">
    <property type="term" value="F:exodeoxyribonuclease VII activity"/>
    <property type="evidence" value="ECO:0007669"/>
    <property type="project" value="UniProtKB-UniRule"/>
</dbReference>
<evidence type="ECO:0000313" key="8">
    <source>
        <dbReference type="EMBL" id="MBB3763327.1"/>
    </source>
</evidence>
<dbReference type="GO" id="GO:0006308">
    <property type="term" value="P:DNA catabolic process"/>
    <property type="evidence" value="ECO:0007669"/>
    <property type="project" value="UniProtKB-UniRule"/>
</dbReference>
<comment type="subunit">
    <text evidence="6">Heterooligomer composed of large and small subunits.</text>
</comment>
<comment type="function">
    <text evidence="6">Bidirectionally degrades single-stranded DNA into large acid-insoluble oligonucleotides, which are then degraded further into small acid-soluble oligonucleotides.</text>
</comment>
<proteinExistence type="inferred from homology"/>
<dbReference type="PIRSF" id="PIRSF006488">
    <property type="entry name" value="Exonuc_VII_S"/>
    <property type="match status" value="1"/>
</dbReference>
<evidence type="ECO:0000256" key="5">
    <source>
        <dbReference type="ARBA" id="ARBA00022839"/>
    </source>
</evidence>
<dbReference type="GO" id="GO:0009318">
    <property type="term" value="C:exodeoxyribonuclease VII complex"/>
    <property type="evidence" value="ECO:0007669"/>
    <property type="project" value="UniProtKB-UniRule"/>
</dbReference>
<evidence type="ECO:0000256" key="7">
    <source>
        <dbReference type="SAM" id="Coils"/>
    </source>
</evidence>
<dbReference type="HAMAP" id="MF_00337">
    <property type="entry name" value="Exonuc_7_S"/>
    <property type="match status" value="1"/>
</dbReference>
<dbReference type="InterPro" id="IPR003761">
    <property type="entry name" value="Exonuc_VII_S"/>
</dbReference>
<comment type="caution">
    <text evidence="8">The sequence shown here is derived from an EMBL/GenBank/DDBJ whole genome shotgun (WGS) entry which is preliminary data.</text>
</comment>
<dbReference type="GO" id="GO:0005829">
    <property type="term" value="C:cytosol"/>
    <property type="evidence" value="ECO:0007669"/>
    <property type="project" value="TreeGrafter"/>
</dbReference>
<evidence type="ECO:0000313" key="9">
    <source>
        <dbReference type="Proteomes" id="UP000578569"/>
    </source>
</evidence>
<comment type="catalytic activity">
    <reaction evidence="6">
        <text>Exonucleolytic cleavage in either 5'- to 3'- or 3'- to 5'-direction to yield nucleoside 5'-phosphates.</text>
        <dbReference type="EC" id="3.1.11.6"/>
    </reaction>
</comment>